<dbReference type="GeneID" id="101838779"/>
<sequence>MRLLVLCSLLCVLLLCFCTLSSEGRKHHVKLSKFRPCCNLIHRFKLATQKGQHTRPCRSCRIKPPSKPWVVPGALPQV</sequence>
<dbReference type="InterPro" id="IPR031713">
    <property type="entry name" value="GPR15L"/>
</dbReference>
<dbReference type="RefSeq" id="XP_005077747.1">
    <property type="nucleotide sequence ID" value="XM_005077690.4"/>
</dbReference>
<gene>
    <name evidence="3" type="primary">CUNH10orf99</name>
</gene>
<dbReference type="KEGG" id="maua:101838779"/>
<dbReference type="CTD" id="387695"/>
<name>A0A1U7QF70_MESAU</name>
<protein>
    <submittedName>
        <fullName evidence="3">Protein GPR15L</fullName>
    </submittedName>
</protein>
<proteinExistence type="predicted"/>
<dbReference type="Proteomes" id="UP000886700">
    <property type="component" value="Unplaced"/>
</dbReference>
<evidence type="ECO:0000313" key="2">
    <source>
        <dbReference type="Proteomes" id="UP000886700"/>
    </source>
</evidence>
<dbReference type="GO" id="GO:0008009">
    <property type="term" value="F:chemokine activity"/>
    <property type="evidence" value="ECO:0007669"/>
    <property type="project" value="Ensembl"/>
</dbReference>
<reference evidence="3" key="1">
    <citation type="submission" date="2025-08" db="UniProtKB">
        <authorList>
            <consortium name="RefSeq"/>
        </authorList>
    </citation>
    <scope>IDENTIFICATION</scope>
    <source>
        <tissue evidence="3">Liver</tissue>
    </source>
</reference>
<dbReference type="OrthoDB" id="9627112at2759"/>
<dbReference type="AlphaFoldDB" id="A0A1U7QF70"/>
<organism evidence="2 3">
    <name type="scientific">Mesocricetus auratus</name>
    <name type="common">Golden hamster</name>
    <dbReference type="NCBI Taxonomy" id="10036"/>
    <lineage>
        <taxon>Eukaryota</taxon>
        <taxon>Metazoa</taxon>
        <taxon>Chordata</taxon>
        <taxon>Craniata</taxon>
        <taxon>Vertebrata</taxon>
        <taxon>Euteleostomi</taxon>
        <taxon>Mammalia</taxon>
        <taxon>Eutheria</taxon>
        <taxon>Euarchontoglires</taxon>
        <taxon>Glires</taxon>
        <taxon>Rodentia</taxon>
        <taxon>Myomorpha</taxon>
        <taxon>Muroidea</taxon>
        <taxon>Cricetidae</taxon>
        <taxon>Cricetinae</taxon>
        <taxon>Mesocricetus</taxon>
    </lineage>
</organism>
<keyword evidence="1" id="KW-0732">Signal</keyword>
<feature type="signal peptide" evidence="1">
    <location>
        <begin position="1"/>
        <end position="24"/>
    </location>
</feature>
<dbReference type="Pfam" id="PF15854">
    <property type="entry name" value="GPR15L"/>
    <property type="match status" value="1"/>
</dbReference>
<evidence type="ECO:0000313" key="3">
    <source>
        <dbReference type="RefSeq" id="XP_005077747.1"/>
    </source>
</evidence>
<accession>A0A1U7QF70</accession>
<dbReference type="eggNOG" id="ENOG502TD47">
    <property type="taxonomic scope" value="Eukaryota"/>
</dbReference>
<evidence type="ECO:0000256" key="1">
    <source>
        <dbReference type="SAM" id="SignalP"/>
    </source>
</evidence>
<feature type="chain" id="PRO_5010580738" evidence="1">
    <location>
        <begin position="25"/>
        <end position="78"/>
    </location>
</feature>
<keyword evidence="2" id="KW-1185">Reference proteome</keyword>
<dbReference type="GO" id="GO:0048247">
    <property type="term" value="P:lymphocyte chemotaxis"/>
    <property type="evidence" value="ECO:0007669"/>
    <property type="project" value="Ensembl"/>
</dbReference>